<dbReference type="KEGG" id="vg:14005468"/>
<protein>
    <submittedName>
        <fullName evidence="2">Uncharacterized protein</fullName>
    </submittedName>
</protein>
<proteinExistence type="predicted"/>
<evidence type="ECO:0000313" key="3">
    <source>
        <dbReference type="Proteomes" id="UP000007597"/>
    </source>
</evidence>
<dbReference type="GeneID" id="14005468"/>
<reference evidence="2 3" key="1">
    <citation type="submission" date="2011-07" db="EMBL/GenBank/DDBJ databases">
        <title>Viral Tagging: a high-throughput approach to explore virus-host interactions.</title>
        <authorList>
            <person name="Deng L."/>
            <person name="Sullivan M.B."/>
            <person name="Poulos B."/>
            <person name="Ignacio Espinoza J.C."/>
        </authorList>
    </citation>
    <scope>NUCLEOTIDE SEQUENCE [LARGE SCALE GENOMIC DNA]</scope>
</reference>
<accession>H8ZNI3</accession>
<dbReference type="OrthoDB" id="28868at10239"/>
<keyword evidence="3" id="KW-1185">Reference proteome</keyword>
<organism evidence="2 3">
    <name type="scientific">Synechococcus phage metaG-MbCM1</name>
    <dbReference type="NCBI Taxonomy" id="1079999"/>
    <lineage>
        <taxon>Viruses</taxon>
        <taxon>Duplodnaviria</taxon>
        <taxon>Heunggongvirae</taxon>
        <taxon>Uroviricota</taxon>
        <taxon>Caudoviricetes</taxon>
        <taxon>Pantevenvirales</taxon>
        <taxon>Kyanoviridae</taxon>
        <taxon>Galenevirus</taxon>
        <taxon>Galenevirus mbcm1</taxon>
    </lineage>
</organism>
<dbReference type="Proteomes" id="UP000007597">
    <property type="component" value="Segment"/>
</dbReference>
<evidence type="ECO:0000313" key="2">
    <source>
        <dbReference type="EMBL" id="AFD03044.1"/>
    </source>
</evidence>
<evidence type="ECO:0000256" key="1">
    <source>
        <dbReference type="SAM" id="MobiDB-lite"/>
    </source>
</evidence>
<dbReference type="EMBL" id="JN371769">
    <property type="protein sequence ID" value="AFD03044.1"/>
    <property type="molecule type" value="Genomic_DNA"/>
</dbReference>
<name>H8ZNI3_9CAUD</name>
<feature type="region of interest" description="Disordered" evidence="1">
    <location>
        <begin position="1"/>
        <end position="24"/>
    </location>
</feature>
<sequence>MSLEESNKTRKQMPSQDSVYDDLLDKGNEIGPDVTDMLWTAARKESLRNDKENYKMC</sequence>
<dbReference type="RefSeq" id="YP_007001695.1">
    <property type="nucleotide sequence ID" value="NC_019443.1"/>
</dbReference>